<dbReference type="Proteomes" id="UP000258613">
    <property type="component" value="Chromosome"/>
</dbReference>
<dbReference type="Pfam" id="PF25256">
    <property type="entry name" value="DUF7857"/>
    <property type="match status" value="1"/>
</dbReference>
<reference evidence="3" key="2">
    <citation type="submission" date="2018-02" db="EMBL/GenBank/DDBJ databases">
        <title>Phenotypic and genomic properties of facultatively anaerobic sulfur-reducing natronoarchaea from hypersaline soda lakes.</title>
        <authorList>
            <person name="Sorokin D.Y."/>
            <person name="Kublanov I.V."/>
            <person name="Roman P."/>
            <person name="Sinninghe Damste J.S."/>
            <person name="Golyshin P.N."/>
            <person name="Rojo D."/>
            <person name="Ciordia S."/>
            <person name="Mena M.D.C."/>
            <person name="Ferrer M."/>
            <person name="Messina E."/>
            <person name="Smedile F."/>
            <person name="La Spada G."/>
            <person name="La Cono V."/>
            <person name="Yakimov M.M."/>
        </authorList>
    </citation>
    <scope>NUCLEOTIDE SEQUENCE [LARGE SCALE GENOMIC DNA]</scope>
    <source>
        <strain evidence="3">AArc-Mg</strain>
    </source>
</reference>
<evidence type="ECO:0000313" key="1">
    <source>
        <dbReference type="EMBL" id="AXR78537.1"/>
    </source>
</evidence>
<evidence type="ECO:0000313" key="3">
    <source>
        <dbReference type="Proteomes" id="UP000258613"/>
    </source>
</evidence>
<sequence length="122" mass="13466">MVTLESTAERSSDITMVRVRLTNTRSTVQTVQLRSVLAGPTWPARHDGVVDPRWDGDRWTVTIRPDRSRGVGFASPSQPIDPPVEVVSVARHDEASPVRSTATVLANLDGWRPTNEVLAREP</sequence>
<accession>A0A346PG92</accession>
<evidence type="ECO:0000313" key="2">
    <source>
        <dbReference type="EMBL" id="AXR81411.1"/>
    </source>
</evidence>
<name>A0A346PG92_9EURY</name>
<proteinExistence type="predicted"/>
<keyword evidence="3" id="KW-1185">Reference proteome</keyword>
<reference evidence="1" key="3">
    <citation type="journal article" date="2019" name="Int. J. Syst. Evol. Microbiol.">
        <title>Natronolimnobius sulfurireducens sp. nov. and Halalkaliarchaeum desulfuricum gen. nov., sp. nov., the first sulfur-respiring alkaliphilic haloarchaea from hypersaline alkaline lakes.</title>
        <authorList>
            <person name="Sorokin D.Y."/>
            <person name="Yakimov M."/>
            <person name="Messina E."/>
            <person name="Merkel A.Y."/>
            <person name="Bale N.J."/>
            <person name="Sinninghe Damste J.S."/>
        </authorList>
    </citation>
    <scope>NUCLEOTIDE SEQUENCE</scope>
    <source>
        <strain evidence="2">AArc-Mg</strain>
        <strain evidence="1">AArc1</strain>
    </source>
</reference>
<dbReference type="InterPro" id="IPR057179">
    <property type="entry name" value="DUF7857"/>
</dbReference>
<accession>A0A346PPG6</accession>
<dbReference type="EMBL" id="CP027033">
    <property type="protein sequence ID" value="AXR81411.1"/>
    <property type="molecule type" value="Genomic_DNA"/>
</dbReference>
<organism evidence="1 4">
    <name type="scientific">Natrarchaeobaculum sulfurireducens</name>
    <dbReference type="NCBI Taxonomy" id="2044521"/>
    <lineage>
        <taxon>Archaea</taxon>
        <taxon>Methanobacteriati</taxon>
        <taxon>Methanobacteriota</taxon>
        <taxon>Stenosarchaea group</taxon>
        <taxon>Halobacteria</taxon>
        <taxon>Halobacteriales</taxon>
        <taxon>Natrialbaceae</taxon>
        <taxon>Natrarchaeobaculum</taxon>
    </lineage>
</organism>
<dbReference type="RefSeq" id="WP_117364593.1">
    <property type="nucleotide sequence ID" value="NZ_CP024047.1"/>
</dbReference>
<reference evidence="4" key="1">
    <citation type="submission" date="2017-10" db="EMBL/GenBank/DDBJ databases">
        <title>Phenotypic and genomic properties of facultatively anaerobic sulfur-reducing natronoarchaea from hypersaline soda lakes.</title>
        <authorList>
            <person name="Sorokin D.Y."/>
            <person name="Kublanov I.V."/>
            <person name="Roman P."/>
            <person name="Sinninghe Damste J.S."/>
            <person name="Golyshin P.N."/>
            <person name="Rojo D."/>
            <person name="Ciordia S."/>
            <person name="Mena Md.C."/>
            <person name="Ferrer M."/>
            <person name="Messina E."/>
            <person name="Smedile F."/>
            <person name="La Spada G."/>
            <person name="La Cono V."/>
            <person name="Yakimov M.M."/>
        </authorList>
    </citation>
    <scope>NUCLEOTIDE SEQUENCE [LARGE SCALE GENOMIC DNA]</scope>
    <source>
        <strain evidence="4">AArc1</strain>
    </source>
</reference>
<evidence type="ECO:0000313" key="4">
    <source>
        <dbReference type="Proteomes" id="UP000258707"/>
    </source>
</evidence>
<dbReference type="EMBL" id="CP024047">
    <property type="protein sequence ID" value="AXR78537.1"/>
    <property type="molecule type" value="Genomic_DNA"/>
</dbReference>
<dbReference type="AlphaFoldDB" id="A0A346PG92"/>
<dbReference type="GeneID" id="37641882"/>
<protein>
    <submittedName>
        <fullName evidence="1">Uncharacterized protein</fullName>
    </submittedName>
</protein>
<dbReference type="Proteomes" id="UP000258707">
    <property type="component" value="Chromosome"/>
</dbReference>
<dbReference type="OrthoDB" id="193731at2157"/>
<dbReference type="KEGG" id="nan:AArc1_2221"/>
<dbReference type="KEGG" id="nag:AArcMg_1396"/>
<gene>
    <name evidence="1" type="ORF">AArc1_2221</name>
    <name evidence="2" type="ORF">AArcMg_1396</name>
</gene>